<evidence type="ECO:0000256" key="1">
    <source>
        <dbReference type="SAM" id="MobiDB-lite"/>
    </source>
</evidence>
<keyword evidence="3" id="KW-1185">Reference proteome</keyword>
<protein>
    <submittedName>
        <fullName evidence="4">Regulatory protein zeste</fullName>
    </submittedName>
</protein>
<dbReference type="Proteomes" id="UP000271162">
    <property type="component" value="Unassembled WGS sequence"/>
</dbReference>
<dbReference type="OMA" id="EMKIKYW"/>
<accession>A0A158QWV6</accession>
<gene>
    <name evidence="2" type="ORF">NBR_LOCUS5851</name>
</gene>
<reference evidence="2 3" key="2">
    <citation type="submission" date="2018-11" db="EMBL/GenBank/DDBJ databases">
        <authorList>
            <consortium name="Pathogen Informatics"/>
        </authorList>
    </citation>
    <scope>NUCLEOTIDE SEQUENCE [LARGE SCALE GENOMIC DNA]</scope>
</reference>
<feature type="region of interest" description="Disordered" evidence="1">
    <location>
        <begin position="132"/>
        <end position="155"/>
    </location>
</feature>
<feature type="compositionally biased region" description="Basic and acidic residues" evidence="1">
    <location>
        <begin position="135"/>
        <end position="146"/>
    </location>
</feature>
<evidence type="ECO:0000313" key="3">
    <source>
        <dbReference type="Proteomes" id="UP000271162"/>
    </source>
</evidence>
<organism evidence="4">
    <name type="scientific">Nippostrongylus brasiliensis</name>
    <name type="common">Rat hookworm</name>
    <dbReference type="NCBI Taxonomy" id="27835"/>
    <lineage>
        <taxon>Eukaryota</taxon>
        <taxon>Metazoa</taxon>
        <taxon>Ecdysozoa</taxon>
        <taxon>Nematoda</taxon>
        <taxon>Chromadorea</taxon>
        <taxon>Rhabditida</taxon>
        <taxon>Rhabditina</taxon>
        <taxon>Rhabditomorpha</taxon>
        <taxon>Strongyloidea</taxon>
        <taxon>Heligmosomidae</taxon>
        <taxon>Nippostrongylus</taxon>
    </lineage>
</organism>
<proteinExistence type="predicted"/>
<dbReference type="AlphaFoldDB" id="A0A158QWV6"/>
<reference evidence="4" key="1">
    <citation type="submission" date="2016-04" db="UniProtKB">
        <authorList>
            <consortium name="WormBaseParasite"/>
        </authorList>
    </citation>
    <scope>IDENTIFICATION</scope>
</reference>
<evidence type="ECO:0000313" key="4">
    <source>
        <dbReference type="WBParaSite" id="NBR_0000585001-mRNA-1"/>
    </source>
</evidence>
<dbReference type="WBParaSite" id="NBR_0000585001-mRNA-1">
    <property type="protein sequence ID" value="NBR_0000585001-mRNA-1"/>
    <property type="gene ID" value="NBR_0000585001"/>
</dbReference>
<sequence>MTETGKGRKKIVQWSSVENELLMELFLDSYDSYYFRFADGSKKSTRAVRESLHEKWAEQLSRLGNAERTPTQVHEKIKKNIAKVKKYIKGGAGFVALGYRLPPFLRPLELKLREEHDRQRFDADGSIMKSLDFTGEQRDGSPEQKFTRVSPQPEGNLELDDECAEQTYLNSTLPSLTTLKKRRAVEEDPEDLSEKRQRLLDAKLELVARKKYLTDLKVKYWEKKMKRLEKSGSSK</sequence>
<evidence type="ECO:0000313" key="2">
    <source>
        <dbReference type="EMBL" id="VDL69440.1"/>
    </source>
</evidence>
<dbReference type="EMBL" id="UYSL01019761">
    <property type="protein sequence ID" value="VDL69440.1"/>
    <property type="molecule type" value="Genomic_DNA"/>
</dbReference>
<name>A0A158QWV6_NIPBR</name>